<reference evidence="10" key="2">
    <citation type="journal article" date="2017" name="Genes (Basel)">
        <title>Deep Transcriptome Sequencing of Two Green Algae, Chara vulgaris and Chlamydomonas reinhardtii, Provides No Evidence of Organellar RNA Editing.</title>
        <authorList>
            <person name="Cahoon AB"/>
            <person name="Nauss JA"/>
            <person name="Stanley CD"/>
            <person name="Qureshi A."/>
        </authorList>
    </citation>
    <scope>NUCLEOTIDE SEQUENCE</scope>
</reference>
<dbReference type="GeneID" id="2657076"/>
<keyword evidence="4 8" id="KW-0812">Transmembrane</keyword>
<feature type="transmembrane region" description="Helical" evidence="8">
    <location>
        <begin position="43"/>
        <end position="61"/>
    </location>
</feature>
<gene>
    <name evidence="9" type="primary">yejV</name>
</gene>
<dbReference type="Pfam" id="PF03379">
    <property type="entry name" value="CcmB"/>
    <property type="match status" value="1"/>
</dbReference>
<keyword evidence="5" id="KW-0201">Cytochrome c-type biogenesis</keyword>
<dbReference type="PANTHER" id="PTHR30070">
    <property type="entry name" value="HEME EXPORTER PROTEIN B"/>
    <property type="match status" value="1"/>
</dbReference>
<dbReference type="GO" id="GO:0017004">
    <property type="term" value="P:cytochrome complex assembly"/>
    <property type="evidence" value="ECO:0007669"/>
    <property type="project" value="UniProtKB-KW"/>
</dbReference>
<feature type="transmembrane region" description="Helical" evidence="8">
    <location>
        <begin position="162"/>
        <end position="182"/>
    </location>
</feature>
<keyword evidence="6 8" id="KW-1133">Transmembrane helix</keyword>
<geneLocation type="mitochondrion" evidence="9"/>
<organism evidence="9">
    <name type="scientific">Chara vulgaris</name>
    <name type="common">Common stonewort</name>
    <dbReference type="NCBI Taxonomy" id="55564"/>
    <lineage>
        <taxon>Eukaryota</taxon>
        <taxon>Viridiplantae</taxon>
        <taxon>Streptophyta</taxon>
        <taxon>Charophyceae</taxon>
        <taxon>Charales</taxon>
        <taxon>Characeae</taxon>
        <taxon>Chara</taxon>
    </lineage>
</organism>
<reference evidence="10" key="3">
    <citation type="journal article" date="2021" name="Plants (Basel)">
        <title>Mitochondrial mRNA Processing in the Chlorophyte Alga Pediastrum duplex and Streptophyte Alga Chara vulgaris Reveals an Evolutionary Branch in Mitochondrial mRNA Processing.</title>
        <authorList>
            <person name="Proulex GCR"/>
            <person name="Meade MJ"/>
            <person name="Manoylov KM"/>
            <person name="Cahoon AB."/>
        </authorList>
    </citation>
    <scope>NUCLEOTIDE SEQUENCE</scope>
</reference>
<feature type="transmembrane region" description="Helical" evidence="8">
    <location>
        <begin position="101"/>
        <end position="119"/>
    </location>
</feature>
<proteinExistence type="inferred from homology"/>
<feature type="transmembrane region" description="Helical" evidence="8">
    <location>
        <begin position="12"/>
        <end position="37"/>
    </location>
</feature>
<protein>
    <submittedName>
        <fullName evidence="9">Channel subunit of ABC transporter for cytochrome c1</fullName>
    </submittedName>
</protein>
<dbReference type="EMBL" id="AY267353">
    <property type="protein sequence ID" value="AAP92206.1"/>
    <property type="molecule type" value="Genomic_DNA"/>
</dbReference>
<comment type="similarity">
    <text evidence="2">Belongs to the CcmB/CycW/HelB family.</text>
</comment>
<dbReference type="RefSeq" id="NP_943698.1">
    <property type="nucleotide sequence ID" value="NC_005255.1"/>
</dbReference>
<evidence type="ECO:0000256" key="4">
    <source>
        <dbReference type="ARBA" id="ARBA00022692"/>
    </source>
</evidence>
<feature type="transmembrane region" description="Helical" evidence="8">
    <location>
        <begin position="131"/>
        <end position="150"/>
    </location>
</feature>
<evidence type="ECO:0000256" key="6">
    <source>
        <dbReference type="ARBA" id="ARBA00022989"/>
    </source>
</evidence>
<dbReference type="EMBL" id="ON406421">
    <property type="protein sequence ID" value="WAK98798.1"/>
    <property type="molecule type" value="Genomic_DNA"/>
</dbReference>
<dbReference type="PRINTS" id="PR01414">
    <property type="entry name" value="CCMBBIOGNSIS"/>
</dbReference>
<keyword evidence="9" id="KW-0496">Mitochondrion</keyword>
<dbReference type="PANTHER" id="PTHR30070:SF1">
    <property type="entry name" value="CYTOCHROME C BIOGENESIS B-RELATED"/>
    <property type="match status" value="1"/>
</dbReference>
<name>Q7YAK0_CHAVU</name>
<evidence type="ECO:0000313" key="9">
    <source>
        <dbReference type="EMBL" id="AAP92206.1"/>
    </source>
</evidence>
<reference evidence="9" key="1">
    <citation type="journal article" date="2003" name="Plant Cell">
        <title>The mitochondrial genome of Chara vulgaris: insights into the mitochondrial DNA architecture of the last common ancestor of green algae and land plants.</title>
        <authorList>
            <person name="Turmel M."/>
            <person name="Otis C."/>
            <person name="Lemieux C."/>
        </authorList>
    </citation>
    <scope>NUCLEOTIDE SEQUENCE</scope>
</reference>
<keyword evidence="3" id="KW-0813">Transport</keyword>
<evidence type="ECO:0000256" key="5">
    <source>
        <dbReference type="ARBA" id="ARBA00022748"/>
    </source>
</evidence>
<feature type="transmembrane region" description="Helical" evidence="8">
    <location>
        <begin position="188"/>
        <end position="210"/>
    </location>
</feature>
<dbReference type="GO" id="GO:0015232">
    <property type="term" value="F:heme transmembrane transporter activity"/>
    <property type="evidence" value="ECO:0007669"/>
    <property type="project" value="InterPro"/>
</dbReference>
<reference evidence="10" key="4">
    <citation type="submission" date="2022-05" db="EMBL/GenBank/DDBJ databases">
        <authorList>
            <person name="Cahoon A.B."/>
        </authorList>
    </citation>
    <scope>NUCLEOTIDE SEQUENCE</scope>
</reference>
<evidence type="ECO:0000256" key="7">
    <source>
        <dbReference type="ARBA" id="ARBA00023136"/>
    </source>
</evidence>
<accession>Q7YAK0</accession>
<evidence type="ECO:0000313" key="10">
    <source>
        <dbReference type="EMBL" id="WAK98798.1"/>
    </source>
</evidence>
<evidence type="ECO:0000256" key="2">
    <source>
        <dbReference type="ARBA" id="ARBA00010544"/>
    </source>
</evidence>
<dbReference type="AlphaFoldDB" id="Q7YAK0"/>
<evidence type="ECO:0000256" key="3">
    <source>
        <dbReference type="ARBA" id="ARBA00022448"/>
    </source>
</evidence>
<sequence>MRLFFKLVWKEIVLNFHTVVTAFLLFLLYIAVTPLLIGFSTNLLFHFNLGLIWMCILFSFLPNMDRLFQNDFEDGTLELYCLSGPSTRLQKILISQLLSHWLLKIMAILLSFPVLQLLYHFQYSTVNCLTIVVGSLVFTLICGIHSCLTLGLRSTDSRKTSFFFFTTLPTLLPLILFCTSYQTEDEAMTLFMGYLLLFFFCYPILVSITLRNLISQ</sequence>
<keyword evidence="7 8" id="KW-0472">Membrane</keyword>
<dbReference type="InterPro" id="IPR003544">
    <property type="entry name" value="Cyt_c_biogenesis_CcmB"/>
</dbReference>
<dbReference type="GO" id="GO:1903607">
    <property type="term" value="P:cytochrome c biosynthetic process"/>
    <property type="evidence" value="ECO:0007669"/>
    <property type="project" value="TreeGrafter"/>
</dbReference>
<dbReference type="GO" id="GO:0016020">
    <property type="term" value="C:membrane"/>
    <property type="evidence" value="ECO:0007669"/>
    <property type="project" value="UniProtKB-SubCell"/>
</dbReference>
<evidence type="ECO:0000256" key="1">
    <source>
        <dbReference type="ARBA" id="ARBA00004141"/>
    </source>
</evidence>
<comment type="subcellular location">
    <subcellularLocation>
        <location evidence="1">Membrane</location>
        <topology evidence="1">Multi-pass membrane protein</topology>
    </subcellularLocation>
</comment>
<evidence type="ECO:0000256" key="8">
    <source>
        <dbReference type="SAM" id="Phobius"/>
    </source>
</evidence>